<name>A0AAD9KDI2_9ANNE</name>
<keyword evidence="4" id="KW-1185">Reference proteome</keyword>
<dbReference type="PANTHER" id="PTHR24123:SF33">
    <property type="entry name" value="PROTEIN HOS4"/>
    <property type="match status" value="1"/>
</dbReference>
<accession>A0AAD9KDI2</accession>
<evidence type="ECO:0000256" key="2">
    <source>
        <dbReference type="ARBA" id="ARBA00023043"/>
    </source>
</evidence>
<dbReference type="EMBL" id="JAODUP010000012">
    <property type="protein sequence ID" value="KAK2169172.1"/>
    <property type="molecule type" value="Genomic_DNA"/>
</dbReference>
<evidence type="ECO:0000313" key="3">
    <source>
        <dbReference type="EMBL" id="KAK2169172.1"/>
    </source>
</evidence>
<reference evidence="3" key="1">
    <citation type="journal article" date="2023" name="Mol. Biol. Evol.">
        <title>Third-Generation Sequencing Reveals the Adaptive Role of the Epigenome in Three Deep-Sea Polychaetes.</title>
        <authorList>
            <person name="Perez M."/>
            <person name="Aroh O."/>
            <person name="Sun Y."/>
            <person name="Lan Y."/>
            <person name="Juniper S.K."/>
            <person name="Young C.R."/>
            <person name="Angers B."/>
            <person name="Qian P.Y."/>
        </authorList>
    </citation>
    <scope>NUCLEOTIDE SEQUENCE</scope>
    <source>
        <strain evidence="3">P08H-3</strain>
    </source>
</reference>
<dbReference type="InterPro" id="IPR051165">
    <property type="entry name" value="Multifunctional_ANK_Repeat"/>
</dbReference>
<proteinExistence type="predicted"/>
<dbReference type="AlphaFoldDB" id="A0AAD9KDI2"/>
<evidence type="ECO:0000313" key="4">
    <source>
        <dbReference type="Proteomes" id="UP001208570"/>
    </source>
</evidence>
<dbReference type="PANTHER" id="PTHR24123">
    <property type="entry name" value="ANKYRIN REPEAT-CONTAINING"/>
    <property type="match status" value="1"/>
</dbReference>
<dbReference type="InterPro" id="IPR036770">
    <property type="entry name" value="Ankyrin_rpt-contain_sf"/>
</dbReference>
<keyword evidence="1" id="KW-0677">Repeat</keyword>
<organism evidence="3 4">
    <name type="scientific">Paralvinella palmiformis</name>
    <dbReference type="NCBI Taxonomy" id="53620"/>
    <lineage>
        <taxon>Eukaryota</taxon>
        <taxon>Metazoa</taxon>
        <taxon>Spiralia</taxon>
        <taxon>Lophotrochozoa</taxon>
        <taxon>Annelida</taxon>
        <taxon>Polychaeta</taxon>
        <taxon>Sedentaria</taxon>
        <taxon>Canalipalpata</taxon>
        <taxon>Terebellida</taxon>
        <taxon>Terebelliformia</taxon>
        <taxon>Alvinellidae</taxon>
        <taxon>Paralvinella</taxon>
    </lineage>
</organism>
<sequence>MALFAAVGNGDRWRVNFLLNRGVRINSKDSNGENVLVTALGIENDKKRYKMFRWLLSKGADIMTISKTSGRDILIWATYLDRPAEVDLILIDAGAELDLRRRDFLGFTALHYCIFNDARMTLENMCRFMRHYDISVDTADGEGMTSYLLARRLGRDACARILHEIGMACPHMGDNKTGQSQYFWQTLGGWERSLRREEEKARAVGLYKRLGRLPQLIKARYDIDRIRLVPSLNEQRVIAQKYRRHNLLQPLDLAEFDPTDDDVISSKIDTGCKKERDLSEMVADIYQSIEKDGFFAHQQKEKGDRSPDELAYTPRMMRIILNIASEQSTHAFVPPAKPPKRGRRGTFGGAANVTTFGVRTKKRANRNQKNSRQVEAAGHYCNNKDRFPVLVPS</sequence>
<gene>
    <name evidence="3" type="ORF">LSH36_12g28024</name>
</gene>
<dbReference type="Pfam" id="PF12796">
    <property type="entry name" value="Ank_2"/>
    <property type="match status" value="1"/>
</dbReference>
<comment type="caution">
    <text evidence="3">The sequence shown here is derived from an EMBL/GenBank/DDBJ whole genome shotgun (WGS) entry which is preliminary data.</text>
</comment>
<protein>
    <submittedName>
        <fullName evidence="3">Uncharacterized protein</fullName>
    </submittedName>
</protein>
<evidence type="ECO:0000256" key="1">
    <source>
        <dbReference type="ARBA" id="ARBA00022737"/>
    </source>
</evidence>
<dbReference type="InterPro" id="IPR002110">
    <property type="entry name" value="Ankyrin_rpt"/>
</dbReference>
<dbReference type="Gene3D" id="1.25.40.20">
    <property type="entry name" value="Ankyrin repeat-containing domain"/>
    <property type="match status" value="1"/>
</dbReference>
<dbReference type="SUPFAM" id="SSF48403">
    <property type="entry name" value="Ankyrin repeat"/>
    <property type="match status" value="1"/>
</dbReference>
<keyword evidence="2" id="KW-0040">ANK repeat</keyword>
<dbReference type="Proteomes" id="UP001208570">
    <property type="component" value="Unassembled WGS sequence"/>
</dbReference>